<keyword evidence="3" id="KW-1185">Reference proteome</keyword>
<keyword evidence="1" id="KW-0812">Transmembrane</keyword>
<sequence>MNLKFNKVYFIVFLMLLAIEVIIAAFLKDGFIRHTLGDYLVVILMYCFFKSFIPAKPFYIATTVLVIAFVIEFLQLYELLSVLELQDNRIAKLVLGSTFHYGDLMAYTLGIMSVLLIEYYIQLKVKKI</sequence>
<dbReference type="Proteomes" id="UP001595953">
    <property type="component" value="Unassembled WGS sequence"/>
</dbReference>
<keyword evidence="1" id="KW-0472">Membrane</keyword>
<name>A0ABV9MZV5_9FLAO</name>
<proteinExistence type="predicted"/>
<accession>A0ABV9MZV5</accession>
<dbReference type="EMBL" id="JBHSGP010000007">
    <property type="protein sequence ID" value="MFC4721516.1"/>
    <property type="molecule type" value="Genomic_DNA"/>
</dbReference>
<evidence type="ECO:0000313" key="3">
    <source>
        <dbReference type="Proteomes" id="UP001595953"/>
    </source>
</evidence>
<feature type="transmembrane region" description="Helical" evidence="1">
    <location>
        <begin position="7"/>
        <end position="25"/>
    </location>
</feature>
<keyword evidence="1" id="KW-1133">Transmembrane helix</keyword>
<dbReference type="RefSeq" id="WP_387961255.1">
    <property type="nucleotide sequence ID" value="NZ_JBHSGP010000007.1"/>
</dbReference>
<dbReference type="Pfam" id="PF10990">
    <property type="entry name" value="DUF2809"/>
    <property type="match status" value="1"/>
</dbReference>
<evidence type="ECO:0000313" key="2">
    <source>
        <dbReference type="EMBL" id="MFC4721516.1"/>
    </source>
</evidence>
<evidence type="ECO:0000256" key="1">
    <source>
        <dbReference type="SAM" id="Phobius"/>
    </source>
</evidence>
<organism evidence="2 3">
    <name type="scientific">Geojedonia litorea</name>
    <dbReference type="NCBI Taxonomy" id="1268269"/>
    <lineage>
        <taxon>Bacteria</taxon>
        <taxon>Pseudomonadati</taxon>
        <taxon>Bacteroidota</taxon>
        <taxon>Flavobacteriia</taxon>
        <taxon>Flavobacteriales</taxon>
        <taxon>Flavobacteriaceae</taxon>
        <taxon>Geojedonia</taxon>
    </lineage>
</organism>
<dbReference type="InterPro" id="IPR021257">
    <property type="entry name" value="DUF2809"/>
</dbReference>
<feature type="transmembrane region" description="Helical" evidence="1">
    <location>
        <begin position="58"/>
        <end position="77"/>
    </location>
</feature>
<comment type="caution">
    <text evidence="2">The sequence shown here is derived from an EMBL/GenBank/DDBJ whole genome shotgun (WGS) entry which is preliminary data.</text>
</comment>
<protein>
    <submittedName>
        <fullName evidence="2">DUF2809 domain-containing protein</fullName>
    </submittedName>
</protein>
<reference evidence="3" key="1">
    <citation type="journal article" date="2019" name="Int. J. Syst. Evol. Microbiol.">
        <title>The Global Catalogue of Microorganisms (GCM) 10K type strain sequencing project: providing services to taxonomists for standard genome sequencing and annotation.</title>
        <authorList>
            <consortium name="The Broad Institute Genomics Platform"/>
            <consortium name="The Broad Institute Genome Sequencing Center for Infectious Disease"/>
            <person name="Wu L."/>
            <person name="Ma J."/>
        </authorList>
    </citation>
    <scope>NUCLEOTIDE SEQUENCE [LARGE SCALE GENOMIC DNA]</scope>
    <source>
        <strain evidence="3">CCUG 63682</strain>
    </source>
</reference>
<feature type="transmembrane region" description="Helical" evidence="1">
    <location>
        <begin position="31"/>
        <end position="49"/>
    </location>
</feature>
<feature type="transmembrane region" description="Helical" evidence="1">
    <location>
        <begin position="104"/>
        <end position="121"/>
    </location>
</feature>
<gene>
    <name evidence="2" type="ORF">ACFO5O_04225</name>
</gene>